<organism evidence="2 3">
    <name type="scientific">Fusarium musae</name>
    <dbReference type="NCBI Taxonomy" id="1042133"/>
    <lineage>
        <taxon>Eukaryota</taxon>
        <taxon>Fungi</taxon>
        <taxon>Dikarya</taxon>
        <taxon>Ascomycota</taxon>
        <taxon>Pezizomycotina</taxon>
        <taxon>Sordariomycetes</taxon>
        <taxon>Hypocreomycetidae</taxon>
        <taxon>Hypocreales</taxon>
        <taxon>Nectriaceae</taxon>
        <taxon>Fusarium</taxon>
    </lineage>
</organism>
<dbReference type="Proteomes" id="UP000827133">
    <property type="component" value="Unassembled WGS sequence"/>
</dbReference>
<dbReference type="EMBL" id="JAHBCI010000003">
    <property type="protein sequence ID" value="KAG9503793.1"/>
    <property type="molecule type" value="Genomic_DNA"/>
</dbReference>
<sequence>MRFSQSFVALAMALSSAQALTMNSDSCLNAVTAVSSKTYVPDCKAYLYTTATPKKVTIYRTKTVTSIPTVRKSVTAINTQLVTATRTNSVVQSVMIDVTTTVAMDGTKTVIQQTTKTFTTTAENVSSPFRKRAANAPVIPSYANSACSNSAKYSSACLRVGVTSKTITLPQTKIVSVIHKIIIAQRSRIKTAIATAYATKTAKTEIVRQTYSTEKISKVVGTQLKNNIIATKTKAADPLQTILLIAHDSGDPDLASLGGVGFVHLENQIGTGKYFLNFTADVDTDLTFTLNHHTGEFKVVNGPGSSNGKAAYSNVNGSSDNYVRFMSTEEATANAANSLICKIIPATSYPLGLQCFWGDDQIAEFWTCSSRLVLVQAGVDFTSECTGASPSYNIDIEVRLA</sequence>
<dbReference type="AlphaFoldDB" id="A0A9P8DKY8"/>
<protein>
    <submittedName>
        <fullName evidence="2">Uncharacterized protein</fullName>
    </submittedName>
</protein>
<feature type="signal peptide" evidence="1">
    <location>
        <begin position="1"/>
        <end position="19"/>
    </location>
</feature>
<evidence type="ECO:0000256" key="1">
    <source>
        <dbReference type="SAM" id="SignalP"/>
    </source>
</evidence>
<dbReference type="GeneID" id="68311607"/>
<keyword evidence="1" id="KW-0732">Signal</keyword>
<dbReference type="RefSeq" id="XP_044682793.1">
    <property type="nucleotide sequence ID" value="XM_044821460.1"/>
</dbReference>
<name>A0A9P8DKY8_9HYPO</name>
<accession>A0A9P8DKY8</accession>
<evidence type="ECO:0000313" key="3">
    <source>
        <dbReference type="Proteomes" id="UP000827133"/>
    </source>
</evidence>
<reference evidence="2" key="1">
    <citation type="journal article" date="2021" name="Mol. Plant Microbe Interact.">
        <title>Telomere to telomere genome assembly of Fusarium musae F31, causal agent of crown rot disease of banana.</title>
        <authorList>
            <person name="Degradi L."/>
            <person name="Tava V."/>
            <person name="Kunova A."/>
            <person name="Cortesi P."/>
            <person name="Saracchi M."/>
            <person name="Pasquali M."/>
        </authorList>
    </citation>
    <scope>NUCLEOTIDE SEQUENCE</scope>
    <source>
        <strain evidence="2">F31</strain>
    </source>
</reference>
<feature type="chain" id="PRO_5040111842" evidence="1">
    <location>
        <begin position="20"/>
        <end position="401"/>
    </location>
</feature>
<dbReference type="KEGG" id="fmu:J7337_003750"/>
<evidence type="ECO:0000313" key="2">
    <source>
        <dbReference type="EMBL" id="KAG9503793.1"/>
    </source>
</evidence>
<proteinExistence type="predicted"/>
<comment type="caution">
    <text evidence="2">The sequence shown here is derived from an EMBL/GenBank/DDBJ whole genome shotgun (WGS) entry which is preliminary data.</text>
</comment>
<keyword evidence="3" id="KW-1185">Reference proteome</keyword>
<gene>
    <name evidence="2" type="ORF">J7337_003750</name>
</gene>